<evidence type="ECO:0000313" key="13">
    <source>
        <dbReference type="EMBL" id="MFC4360903.1"/>
    </source>
</evidence>
<feature type="domain" description="Lipoyl-binding" evidence="11">
    <location>
        <begin position="240"/>
        <end position="314"/>
    </location>
</feature>
<evidence type="ECO:0000259" key="11">
    <source>
        <dbReference type="PROSITE" id="PS50968"/>
    </source>
</evidence>
<keyword evidence="6 9" id="KW-0012">Acyltransferase</keyword>
<dbReference type="RefSeq" id="WP_290261840.1">
    <property type="nucleotide sequence ID" value="NZ_JAUFQG010000004.1"/>
</dbReference>
<dbReference type="EC" id="2.3.1.12" evidence="9"/>
<dbReference type="Pfam" id="PF02817">
    <property type="entry name" value="E3_binding"/>
    <property type="match status" value="1"/>
</dbReference>
<evidence type="ECO:0000313" key="14">
    <source>
        <dbReference type="Proteomes" id="UP001595840"/>
    </source>
</evidence>
<dbReference type="InterPro" id="IPR006256">
    <property type="entry name" value="AcTrfase_Pyrv_DH_cplx"/>
</dbReference>
<sequence>MAIQTIAVPDIGGSADVEVIEVCVAVGDTIELEQSLVVLETDKASMEVPATVAGKITKLSVKEGDKVSEGSILVEVETGAAAAGAAAVHTAAADTAPAEPEAEPTAKKSAPVADKPAPATASAQTSAEQSVEVPDIGGADNVDVIEICVSVGDEVAEGDSLIVLETDKASMEVPAPFAGKVVSLSVAEGAKVSQGTVIAVLATTSAATQSDAAEPSPKQAAAAPAPTAAAKAPASAPAGDQNLVVPEIGGAEGAEVIEICVKAGDSISEGDSLIVLETDKASMEIPAAFSGKIKSLSVKEGDKLSAGDVIGVILAEGAAAPAPAESTAATASAHVVSSKDAPVAESAVVAMPSAKPTASAELAATTGFGDSVYAGPAVRKLGRQLGVDLAKVKGSGPRGRLTKDDVRIYVKTIVNDVQTGKISASSGSGIPAMPAVDFSKFGAIELLKMSKIKKLTAANMQRNWLNIPHVTQWDDADITDLEAFRASMKAEGEKRGVKLTPVPFLLKAVASALRAEPSFNVSMHHDGEHIVQKDYVHIGMAVDTPNGLVVPVIRDVDKKGLWELAAEATAIAKKARDGKLTMAEMQGGCFTISSLGAMGGNGFTPIVNGPEVAILGVSRAQIKPVWNGKDFEPRNMLPLSLSYDHRAINGGDAGRFFTYLTAVIADIRKLLL</sequence>
<keyword evidence="3 9" id="KW-0808">Transferase</keyword>
<name>A0ABV8V182_9GAMM</name>
<protein>
    <recommendedName>
        <fullName evidence="9">Acetyltransferase component of pyruvate dehydrogenase complex</fullName>
        <ecNumber evidence="9">2.3.1.12</ecNumber>
    </recommendedName>
</protein>
<keyword evidence="4" id="KW-0677">Repeat</keyword>
<dbReference type="InterPro" id="IPR001078">
    <property type="entry name" value="2-oxoacid_DH_actylTfrase"/>
</dbReference>
<dbReference type="PANTHER" id="PTHR43178">
    <property type="entry name" value="DIHYDROLIPOAMIDE ACETYLTRANSFERASE COMPONENT OF PYRUVATE DEHYDROGENASE COMPLEX"/>
    <property type="match status" value="1"/>
</dbReference>
<dbReference type="Gene3D" id="2.40.50.100">
    <property type="match status" value="3"/>
</dbReference>
<dbReference type="InterPro" id="IPR011053">
    <property type="entry name" value="Single_hybrid_motif"/>
</dbReference>
<feature type="region of interest" description="Disordered" evidence="10">
    <location>
        <begin position="208"/>
        <end position="238"/>
    </location>
</feature>
<dbReference type="SUPFAM" id="SSF51230">
    <property type="entry name" value="Single hybrid motif"/>
    <property type="match status" value="3"/>
</dbReference>
<comment type="caution">
    <text evidence="13">The sequence shown here is derived from an EMBL/GenBank/DDBJ whole genome shotgun (WGS) entry which is preliminary data.</text>
</comment>
<gene>
    <name evidence="13" type="primary">aceF</name>
    <name evidence="13" type="ORF">ACFOX3_01245</name>
</gene>
<feature type="domain" description="Lipoyl-binding" evidence="11">
    <location>
        <begin position="3"/>
        <end position="77"/>
    </location>
</feature>
<evidence type="ECO:0000256" key="7">
    <source>
        <dbReference type="ARBA" id="ARBA00025211"/>
    </source>
</evidence>
<evidence type="ECO:0000256" key="9">
    <source>
        <dbReference type="RuleBase" id="RU361137"/>
    </source>
</evidence>
<evidence type="ECO:0000256" key="6">
    <source>
        <dbReference type="ARBA" id="ARBA00023315"/>
    </source>
</evidence>
<feature type="domain" description="Peripheral subunit-binding (PSBD)" evidence="12">
    <location>
        <begin position="373"/>
        <end position="410"/>
    </location>
</feature>
<evidence type="ECO:0000256" key="4">
    <source>
        <dbReference type="ARBA" id="ARBA00022737"/>
    </source>
</evidence>
<comment type="function">
    <text evidence="7">The pyruvate dehydrogenase complex catalyzes the overall conversion of pyruvate to acetyl-CoA and CO(2). It contains multiple copies of three enzymatic components: pyruvate dehydrogenase (E1), dihydrolipoamide acetyltransferase (E2) and lipoamide dehydrogenase (E3).</text>
</comment>
<dbReference type="EMBL" id="JBHSCX010000002">
    <property type="protein sequence ID" value="MFC4360903.1"/>
    <property type="molecule type" value="Genomic_DNA"/>
</dbReference>
<dbReference type="Gene3D" id="4.10.320.10">
    <property type="entry name" value="E3-binding domain"/>
    <property type="match status" value="1"/>
</dbReference>
<dbReference type="SUPFAM" id="SSF47005">
    <property type="entry name" value="Peripheral subunit-binding domain of 2-oxo acid dehydrogenase complex"/>
    <property type="match status" value="1"/>
</dbReference>
<keyword evidence="5 9" id="KW-0450">Lipoyl</keyword>
<evidence type="ECO:0000256" key="8">
    <source>
        <dbReference type="ARBA" id="ARBA00048370"/>
    </source>
</evidence>
<proteinExistence type="inferred from homology"/>
<evidence type="ECO:0000259" key="12">
    <source>
        <dbReference type="PROSITE" id="PS51826"/>
    </source>
</evidence>
<comment type="catalytic activity">
    <reaction evidence="8 9">
        <text>N(6)-[(R)-dihydrolipoyl]-L-lysyl-[protein] + acetyl-CoA = N(6)-[(R)-S(8)-acetyldihydrolipoyl]-L-lysyl-[protein] + CoA</text>
        <dbReference type="Rhea" id="RHEA:17017"/>
        <dbReference type="Rhea" id="RHEA-COMP:10475"/>
        <dbReference type="Rhea" id="RHEA-COMP:10478"/>
        <dbReference type="ChEBI" id="CHEBI:57287"/>
        <dbReference type="ChEBI" id="CHEBI:57288"/>
        <dbReference type="ChEBI" id="CHEBI:83100"/>
        <dbReference type="ChEBI" id="CHEBI:83111"/>
        <dbReference type="EC" id="2.3.1.12"/>
    </reaction>
</comment>
<dbReference type="PROSITE" id="PS00189">
    <property type="entry name" value="LIPOYL"/>
    <property type="match status" value="3"/>
</dbReference>
<dbReference type="InterPro" id="IPR036625">
    <property type="entry name" value="E3-bd_dom_sf"/>
</dbReference>
<dbReference type="InterPro" id="IPR050743">
    <property type="entry name" value="2-oxoacid_DH_E2_comp"/>
</dbReference>
<dbReference type="Proteomes" id="UP001595840">
    <property type="component" value="Unassembled WGS sequence"/>
</dbReference>
<keyword evidence="14" id="KW-1185">Reference proteome</keyword>
<evidence type="ECO:0000256" key="5">
    <source>
        <dbReference type="ARBA" id="ARBA00022823"/>
    </source>
</evidence>
<dbReference type="NCBIfam" id="TIGR01348">
    <property type="entry name" value="PDHac_trf_long"/>
    <property type="match status" value="1"/>
</dbReference>
<evidence type="ECO:0000256" key="10">
    <source>
        <dbReference type="SAM" id="MobiDB-lite"/>
    </source>
</evidence>
<comment type="cofactor">
    <cofactor evidence="9">
        <name>(R)-lipoate</name>
        <dbReference type="ChEBI" id="CHEBI:83088"/>
    </cofactor>
    <text evidence="9">Binds 3 lipoyl cofactors covalently.</text>
</comment>
<accession>A0ABV8V182</accession>
<dbReference type="CDD" id="cd06849">
    <property type="entry name" value="lipoyl_domain"/>
    <property type="match status" value="3"/>
</dbReference>
<dbReference type="InterPro" id="IPR023213">
    <property type="entry name" value="CAT-like_dom_sf"/>
</dbReference>
<dbReference type="InterPro" id="IPR004167">
    <property type="entry name" value="PSBD"/>
</dbReference>
<organism evidence="13 14">
    <name type="scientific">Simiduia curdlanivorans</name>
    <dbReference type="NCBI Taxonomy" id="1492769"/>
    <lineage>
        <taxon>Bacteria</taxon>
        <taxon>Pseudomonadati</taxon>
        <taxon>Pseudomonadota</taxon>
        <taxon>Gammaproteobacteria</taxon>
        <taxon>Cellvibrionales</taxon>
        <taxon>Cellvibrionaceae</taxon>
        <taxon>Simiduia</taxon>
    </lineage>
</organism>
<feature type="domain" description="Lipoyl-binding" evidence="11">
    <location>
        <begin position="128"/>
        <end position="202"/>
    </location>
</feature>
<dbReference type="Pfam" id="PF00364">
    <property type="entry name" value="Biotin_lipoyl"/>
    <property type="match status" value="3"/>
</dbReference>
<dbReference type="PROSITE" id="PS50968">
    <property type="entry name" value="BIOTINYL_LIPOYL"/>
    <property type="match status" value="3"/>
</dbReference>
<evidence type="ECO:0000256" key="3">
    <source>
        <dbReference type="ARBA" id="ARBA00022679"/>
    </source>
</evidence>
<evidence type="ECO:0000256" key="1">
    <source>
        <dbReference type="ARBA" id="ARBA00007317"/>
    </source>
</evidence>
<dbReference type="Gene3D" id="3.30.559.10">
    <property type="entry name" value="Chloramphenicol acetyltransferase-like domain"/>
    <property type="match status" value="1"/>
</dbReference>
<dbReference type="PANTHER" id="PTHR43178:SF2">
    <property type="entry name" value="DIHYDROLIPOYLLYSINE-RESIDUE ACETYLTRANSFERASE COMPONENT OF PYRUVATE DEHYDROGENASE COMPLEX"/>
    <property type="match status" value="1"/>
</dbReference>
<dbReference type="InterPro" id="IPR000089">
    <property type="entry name" value="Biotin_lipoyl"/>
</dbReference>
<dbReference type="GO" id="GO:0004742">
    <property type="term" value="F:dihydrolipoyllysine-residue acetyltransferase activity"/>
    <property type="evidence" value="ECO:0007669"/>
    <property type="project" value="UniProtKB-EC"/>
</dbReference>
<comment type="subunit">
    <text evidence="2 9">Forms a 24-polypeptide structural core with octahedral symmetry.</text>
</comment>
<evidence type="ECO:0000256" key="2">
    <source>
        <dbReference type="ARBA" id="ARBA00011484"/>
    </source>
</evidence>
<feature type="compositionally biased region" description="Low complexity" evidence="10">
    <location>
        <begin position="116"/>
        <end position="129"/>
    </location>
</feature>
<dbReference type="NCBIfam" id="NF008814">
    <property type="entry name" value="PRK11854.1"/>
    <property type="match status" value="1"/>
</dbReference>
<comment type="similarity">
    <text evidence="1 9">Belongs to the 2-oxoacid dehydrogenase family.</text>
</comment>
<dbReference type="PROSITE" id="PS51826">
    <property type="entry name" value="PSBD"/>
    <property type="match status" value="1"/>
</dbReference>
<dbReference type="InterPro" id="IPR003016">
    <property type="entry name" value="2-oxoA_DH_lipoyl-BS"/>
</dbReference>
<feature type="region of interest" description="Disordered" evidence="10">
    <location>
        <begin position="91"/>
        <end position="135"/>
    </location>
</feature>
<dbReference type="SUPFAM" id="SSF52777">
    <property type="entry name" value="CoA-dependent acyltransferases"/>
    <property type="match status" value="1"/>
</dbReference>
<dbReference type="Pfam" id="PF00198">
    <property type="entry name" value="2-oxoacid_dh"/>
    <property type="match status" value="1"/>
</dbReference>
<reference evidence="14" key="1">
    <citation type="journal article" date="2019" name="Int. J. Syst. Evol. Microbiol.">
        <title>The Global Catalogue of Microorganisms (GCM) 10K type strain sequencing project: providing services to taxonomists for standard genome sequencing and annotation.</title>
        <authorList>
            <consortium name="The Broad Institute Genomics Platform"/>
            <consortium name="The Broad Institute Genome Sequencing Center for Infectious Disease"/>
            <person name="Wu L."/>
            <person name="Ma J."/>
        </authorList>
    </citation>
    <scope>NUCLEOTIDE SEQUENCE [LARGE SCALE GENOMIC DNA]</scope>
    <source>
        <strain evidence="14">CECT 8570</strain>
    </source>
</reference>